<dbReference type="SMART" id="SM00316">
    <property type="entry name" value="S1"/>
    <property type="match status" value="1"/>
</dbReference>
<dbReference type="PANTHER" id="PTHR10724:SF10">
    <property type="entry name" value="S1 RNA-BINDING DOMAIN-CONTAINING PROTEIN 1"/>
    <property type="match status" value="1"/>
</dbReference>
<gene>
    <name evidence="3" type="primary">K06959</name>
    <name evidence="4" type="ORF">TSPGSL018_15776</name>
    <name evidence="3" type="ORF">TSPGSL018_20289</name>
    <name evidence="5" type="ORF">TSPGSL018_31508</name>
</gene>
<organism evidence="3">
    <name type="scientific">Tetraselmis sp. GSL018</name>
    <dbReference type="NCBI Taxonomy" id="582737"/>
    <lineage>
        <taxon>Eukaryota</taxon>
        <taxon>Viridiplantae</taxon>
        <taxon>Chlorophyta</taxon>
        <taxon>core chlorophytes</taxon>
        <taxon>Chlorodendrophyceae</taxon>
        <taxon>Chlorodendrales</taxon>
        <taxon>Chlorodendraceae</taxon>
        <taxon>Tetraselmis</taxon>
    </lineage>
</organism>
<dbReference type="PROSITE" id="PS50126">
    <property type="entry name" value="S1"/>
    <property type="match status" value="1"/>
</dbReference>
<protein>
    <recommendedName>
        <fullName evidence="2">S1 motif domain-containing protein</fullName>
    </recommendedName>
</protein>
<evidence type="ECO:0000313" key="3">
    <source>
        <dbReference type="EMBL" id="JAC63583.1"/>
    </source>
</evidence>
<feature type="domain" description="S1 motif" evidence="2">
    <location>
        <begin position="91"/>
        <end position="160"/>
    </location>
</feature>
<evidence type="ECO:0000259" key="2">
    <source>
        <dbReference type="PROSITE" id="PS50126"/>
    </source>
</evidence>
<comment type="function">
    <text evidence="1">Associates with the EF-Tu.GDP complex and induces the exchange of GDP to GTP. It remains bound to the aminoacyl-tRNA.EF-Tu.GTP complex up to the GTP hydrolysis stage on the ribosome.</text>
</comment>
<sequence>MISSVPLTNLFVSRPAAVRSLRKVGTVKQTSALPLFQQVTKTWYLSSRRDVRFFSAADGGATGSRPYDNEVDEPWSDNSSGKIPIEQLEVGKIYKGVVRSLAPFGAFIDIGSEKDGLAHISQLSDDYVRNVNDVLSMGQEVDVMLRKVDVGTQRMELSIKDAIPGGLKVPPYEDRRSSRY</sequence>
<dbReference type="SUPFAM" id="SSF50249">
    <property type="entry name" value="Nucleic acid-binding proteins"/>
    <property type="match status" value="1"/>
</dbReference>
<dbReference type="Gene3D" id="2.40.50.140">
    <property type="entry name" value="Nucleic acid-binding proteins"/>
    <property type="match status" value="1"/>
</dbReference>
<dbReference type="InterPro" id="IPR012340">
    <property type="entry name" value="NA-bd_OB-fold"/>
</dbReference>
<evidence type="ECO:0000313" key="4">
    <source>
        <dbReference type="EMBL" id="JAC65551.1"/>
    </source>
</evidence>
<evidence type="ECO:0000313" key="5">
    <source>
        <dbReference type="EMBL" id="JAC72367.1"/>
    </source>
</evidence>
<proteinExistence type="predicted"/>
<dbReference type="GO" id="GO:0006412">
    <property type="term" value="P:translation"/>
    <property type="evidence" value="ECO:0007669"/>
    <property type="project" value="TreeGrafter"/>
</dbReference>
<dbReference type="FunFam" id="2.40.50.140:FF:000051">
    <property type="entry name" value="RNA-binding transcriptional accessory protein"/>
    <property type="match status" value="1"/>
</dbReference>
<name>A0A061QV46_9CHLO</name>
<dbReference type="EMBL" id="GBEZ01021178">
    <property type="protein sequence ID" value="JAC65551.1"/>
    <property type="molecule type" value="Transcribed_RNA"/>
</dbReference>
<dbReference type="GO" id="GO:0003735">
    <property type="term" value="F:structural constituent of ribosome"/>
    <property type="evidence" value="ECO:0007669"/>
    <property type="project" value="TreeGrafter"/>
</dbReference>
<dbReference type="EMBL" id="GBEZ01013636">
    <property type="protein sequence ID" value="JAC72367.1"/>
    <property type="molecule type" value="Transcribed_RNA"/>
</dbReference>
<dbReference type="GO" id="GO:0003729">
    <property type="term" value="F:mRNA binding"/>
    <property type="evidence" value="ECO:0007669"/>
    <property type="project" value="UniProtKB-ARBA"/>
</dbReference>
<dbReference type="PANTHER" id="PTHR10724">
    <property type="entry name" value="30S RIBOSOMAL PROTEIN S1"/>
    <property type="match status" value="1"/>
</dbReference>
<dbReference type="GO" id="GO:0005737">
    <property type="term" value="C:cytoplasm"/>
    <property type="evidence" value="ECO:0007669"/>
    <property type="project" value="UniProtKB-ARBA"/>
</dbReference>
<dbReference type="InterPro" id="IPR003029">
    <property type="entry name" value="S1_domain"/>
</dbReference>
<dbReference type="InterPro" id="IPR050437">
    <property type="entry name" value="Ribos_protein_bS1-like"/>
</dbReference>
<dbReference type="Pfam" id="PF00575">
    <property type="entry name" value="S1"/>
    <property type="match status" value="1"/>
</dbReference>
<dbReference type="EMBL" id="GBEZ01023295">
    <property type="protein sequence ID" value="JAC63583.1"/>
    <property type="molecule type" value="Transcribed_RNA"/>
</dbReference>
<dbReference type="AlphaFoldDB" id="A0A061QV46"/>
<evidence type="ECO:0000256" key="1">
    <source>
        <dbReference type="ARBA" id="ARBA00025453"/>
    </source>
</evidence>
<reference evidence="3" key="1">
    <citation type="submission" date="2014-05" db="EMBL/GenBank/DDBJ databases">
        <title>The transcriptome of the halophilic microalga Tetraselmis sp. GSL018 isolated from the Great Salt Lake, Utah.</title>
        <authorList>
            <person name="Jinkerson R.E."/>
            <person name="D'Adamo S."/>
            <person name="Posewitz M.C."/>
        </authorList>
    </citation>
    <scope>NUCLEOTIDE SEQUENCE</scope>
    <source>
        <strain evidence="3">GSL018</strain>
    </source>
</reference>
<accession>A0A061QV46</accession>